<dbReference type="PANTHER" id="PTHR31373:SF17">
    <property type="entry name" value="OS06G0652100 PROTEIN"/>
    <property type="match status" value="1"/>
</dbReference>
<dbReference type="InterPro" id="IPR012337">
    <property type="entry name" value="RNaseH-like_sf"/>
</dbReference>
<proteinExistence type="predicted"/>
<protein>
    <recommendedName>
        <fullName evidence="6">RNase H type-1 domain-containing protein</fullName>
    </recommendedName>
</protein>
<dbReference type="SUPFAM" id="SSF53098">
    <property type="entry name" value="Ribonuclease H-like"/>
    <property type="match status" value="1"/>
</dbReference>
<dbReference type="Gene3D" id="3.30.420.10">
    <property type="entry name" value="Ribonuclease H-like superfamily/Ribonuclease H"/>
    <property type="match status" value="1"/>
</dbReference>
<dbReference type="AlphaFoldDB" id="A0A7N2L9Q3"/>
<feature type="domain" description="RNase H type-1" evidence="3">
    <location>
        <begin position="59"/>
        <end position="181"/>
    </location>
</feature>
<evidence type="ECO:0000256" key="1">
    <source>
        <dbReference type="SAM" id="Coils"/>
    </source>
</evidence>
<dbReference type="Gramene" id="QL03p066006:mrna">
    <property type="protein sequence ID" value="QL03p066006:mrna"/>
    <property type="gene ID" value="QL03p066006"/>
</dbReference>
<dbReference type="InterPro" id="IPR058580">
    <property type="entry name" value="DUF2828"/>
</dbReference>
<dbReference type="GO" id="GO:0004523">
    <property type="term" value="F:RNA-DNA hybrid ribonuclease activity"/>
    <property type="evidence" value="ECO:0007669"/>
    <property type="project" value="InterPro"/>
</dbReference>
<keyword evidence="5" id="KW-1185">Reference proteome</keyword>
<dbReference type="Pfam" id="PF13456">
    <property type="entry name" value="RVT_3"/>
    <property type="match status" value="1"/>
</dbReference>
<evidence type="ECO:0000313" key="4">
    <source>
        <dbReference type="EnsemblPlants" id="QL03p066006:mrna"/>
    </source>
</evidence>
<dbReference type="InterPro" id="IPR002156">
    <property type="entry name" value="RNaseH_domain"/>
</dbReference>
<evidence type="ECO:0000313" key="5">
    <source>
        <dbReference type="Proteomes" id="UP000594261"/>
    </source>
</evidence>
<reference evidence="4 5" key="1">
    <citation type="journal article" date="2016" name="G3 (Bethesda)">
        <title>First Draft Assembly and Annotation of the Genome of a California Endemic Oak Quercus lobata Nee (Fagaceae).</title>
        <authorList>
            <person name="Sork V.L."/>
            <person name="Fitz-Gibbon S.T."/>
            <person name="Puiu D."/>
            <person name="Crepeau M."/>
            <person name="Gugger P.F."/>
            <person name="Sherman R."/>
            <person name="Stevens K."/>
            <person name="Langley C.H."/>
            <person name="Pellegrini M."/>
            <person name="Salzberg S.L."/>
        </authorList>
    </citation>
    <scope>NUCLEOTIDE SEQUENCE [LARGE SCALE GENOMIC DNA]</scope>
    <source>
        <strain evidence="4 5">cv. SW786</strain>
    </source>
</reference>
<dbReference type="GO" id="GO:0003676">
    <property type="term" value="F:nucleic acid binding"/>
    <property type="evidence" value="ECO:0007669"/>
    <property type="project" value="InterPro"/>
</dbReference>
<dbReference type="InterPro" id="IPR011205">
    <property type="entry name" value="UCP015417_vWA"/>
</dbReference>
<evidence type="ECO:0000259" key="3">
    <source>
        <dbReference type="Pfam" id="PF13456"/>
    </source>
</evidence>
<sequence length="671" mass="77493">MIRKQMRECQPTWPLLDVGRRACNLVEEFFEAQNRTRKPDIIPPPVKWKPPPEPVYKANFDAALFEQLGLAGLGVVLRDSGGHIIAALSEKIKLPQTVELAEALAARRAVLFATELSIFKVMVEGDCLRVIQALNEQGSCLTMFGHVVEETRRLGSCLELCSFHHVKREGNKLAHSLARRAVLSADVDVWVEELPEDLDAVFQGDCAVVVSTMSHLGFSLFDISIKSTAAITARWTGLRNISSGALSLRKISSSAPAQDFFFDENRVSLEVEADPCFQFYKEFREMKSLAGLMHSLEMSWYHCPLTTLKLICLLRNTNYLRNQRREEFYFAAIWLHHYHPKTLACNLKTFAKFACLKDLLEILLRIVNGSTMKLETYDIIYSREELIRRERKLRRKAVKYKTNTEQEKATERNDKINRMAKNAIERYKYDPKYRFLYDRISDLFVELLKADLEHLNSGWIEKISLASKWCPSLYSSYDRSTLFCESVARRLFPYDSCPEYKGIDEDHYVYRVRNRLQKEVLVPLRKALELPEIYMSANQWNLLRYDRISSIALRNYRQAFFKHDRERYLQYLQNVQGPEMPKTTAKDEVMRENFERNGHVMPETLHWDVSNHGPPPLVPAVVSLEGGLTHISSLSKKSFRVSLEGDGTLNLRAMMESEISSVDDSELLVYD</sequence>
<accession>A0A7N2L9Q3</accession>
<name>A0A7N2L9Q3_QUELO</name>
<feature type="coiled-coil region" evidence="1">
    <location>
        <begin position="383"/>
        <end position="426"/>
    </location>
</feature>
<evidence type="ECO:0008006" key="6">
    <source>
        <dbReference type="Google" id="ProtNLM"/>
    </source>
</evidence>
<dbReference type="EMBL" id="LRBV02000003">
    <property type="status" value="NOT_ANNOTATED_CDS"/>
    <property type="molecule type" value="Genomic_DNA"/>
</dbReference>
<dbReference type="EnsemblPlants" id="QL03p066006:mrna">
    <property type="protein sequence ID" value="QL03p066006:mrna"/>
    <property type="gene ID" value="QL03p066006"/>
</dbReference>
<organism evidence="4 5">
    <name type="scientific">Quercus lobata</name>
    <name type="common">Valley oak</name>
    <dbReference type="NCBI Taxonomy" id="97700"/>
    <lineage>
        <taxon>Eukaryota</taxon>
        <taxon>Viridiplantae</taxon>
        <taxon>Streptophyta</taxon>
        <taxon>Embryophyta</taxon>
        <taxon>Tracheophyta</taxon>
        <taxon>Spermatophyta</taxon>
        <taxon>Magnoliopsida</taxon>
        <taxon>eudicotyledons</taxon>
        <taxon>Gunneridae</taxon>
        <taxon>Pentapetalae</taxon>
        <taxon>rosids</taxon>
        <taxon>fabids</taxon>
        <taxon>Fagales</taxon>
        <taxon>Fagaceae</taxon>
        <taxon>Quercus</taxon>
    </lineage>
</organism>
<dbReference type="PANTHER" id="PTHR31373">
    <property type="entry name" value="OS06G0652100 PROTEIN"/>
    <property type="match status" value="1"/>
</dbReference>
<dbReference type="Proteomes" id="UP000594261">
    <property type="component" value="Chromosome 3"/>
</dbReference>
<dbReference type="InParanoid" id="A0A7N2L9Q3"/>
<evidence type="ECO:0000259" key="2">
    <source>
        <dbReference type="Pfam" id="PF11443"/>
    </source>
</evidence>
<reference evidence="4" key="2">
    <citation type="submission" date="2021-01" db="UniProtKB">
        <authorList>
            <consortium name="EnsemblPlants"/>
        </authorList>
    </citation>
    <scope>IDENTIFICATION</scope>
</reference>
<keyword evidence="1" id="KW-0175">Coiled coil</keyword>
<dbReference type="InterPro" id="IPR036397">
    <property type="entry name" value="RNaseH_sf"/>
</dbReference>
<dbReference type="CDD" id="cd06222">
    <property type="entry name" value="RNase_H_like"/>
    <property type="match status" value="1"/>
</dbReference>
<feature type="domain" description="DUF2828" evidence="2">
    <location>
        <begin position="271"/>
        <end position="576"/>
    </location>
</feature>
<dbReference type="Pfam" id="PF11443">
    <property type="entry name" value="DUF2828"/>
    <property type="match status" value="1"/>
</dbReference>
<dbReference type="InterPro" id="IPR044730">
    <property type="entry name" value="RNase_H-like_dom_plant"/>
</dbReference>